<reference evidence="1 2" key="1">
    <citation type="submission" date="2016-10" db="EMBL/GenBank/DDBJ databases">
        <authorList>
            <person name="de Groot N.N."/>
        </authorList>
    </citation>
    <scope>NUCLEOTIDE SEQUENCE [LARGE SCALE GENOMIC DNA]</scope>
    <source>
        <strain evidence="1 2">ASO4-2</strain>
    </source>
</reference>
<accession>A0A1G6DE07</accession>
<dbReference type="STRING" id="617002.SAMN05660653_02097"/>
<protein>
    <recommendedName>
        <fullName evidence="3">Uracil DNA glycosylase superfamily protein</fullName>
    </recommendedName>
</protein>
<evidence type="ECO:0000313" key="2">
    <source>
        <dbReference type="Proteomes" id="UP000198771"/>
    </source>
</evidence>
<dbReference type="OrthoDB" id="9156542at2"/>
<organism evidence="1 2">
    <name type="scientific">Desulfonatronum thiosulfatophilum</name>
    <dbReference type="NCBI Taxonomy" id="617002"/>
    <lineage>
        <taxon>Bacteria</taxon>
        <taxon>Pseudomonadati</taxon>
        <taxon>Thermodesulfobacteriota</taxon>
        <taxon>Desulfovibrionia</taxon>
        <taxon>Desulfovibrionales</taxon>
        <taxon>Desulfonatronaceae</taxon>
        <taxon>Desulfonatronum</taxon>
    </lineage>
</organism>
<dbReference type="AlphaFoldDB" id="A0A1G6DE07"/>
<name>A0A1G6DE07_9BACT</name>
<keyword evidence="2" id="KW-1185">Reference proteome</keyword>
<dbReference type="RefSeq" id="WP_092121145.1">
    <property type="nucleotide sequence ID" value="NZ_FMXO01000011.1"/>
</dbReference>
<proteinExistence type="predicted"/>
<gene>
    <name evidence="1" type="ORF">SAMN05660653_02097</name>
</gene>
<dbReference type="Proteomes" id="UP000198771">
    <property type="component" value="Unassembled WGS sequence"/>
</dbReference>
<evidence type="ECO:0000313" key="1">
    <source>
        <dbReference type="EMBL" id="SDB43376.1"/>
    </source>
</evidence>
<sequence>MLVQREKFKDWSCSLSGCDGGDPEKAKIWFCGIEWGYSKKDATEFEKIEYYTEKLPQEINEGTYRPENNYPWKESLRYSYGRNIAKLYSVIETGDINNYIKTIDGLNGSEIFKLNLYPIPFNNTSEELWIKYKLNETTGFENKNIYKTWCYMNRFPNIAKLTDEYKPKIVIGTGLSYFNDFFVCFSGYEKYNMMINYGILKSKDSERKVCYYWSKINTNTTLFVIPFFSSQYGLNSDYLIEEMGKNIREKSISFNT</sequence>
<evidence type="ECO:0008006" key="3">
    <source>
        <dbReference type="Google" id="ProtNLM"/>
    </source>
</evidence>
<dbReference type="EMBL" id="FMXO01000011">
    <property type="protein sequence ID" value="SDB43376.1"/>
    <property type="molecule type" value="Genomic_DNA"/>
</dbReference>